<comment type="similarity">
    <text evidence="1 4">Belongs to the MinE family.</text>
</comment>
<name>A0ABT3MR43_9GAMM</name>
<accession>A0ABT3MR43</accession>
<dbReference type="SUPFAM" id="SSF55229">
    <property type="entry name" value="Cell division protein MinE topological specificity domain"/>
    <property type="match status" value="1"/>
</dbReference>
<evidence type="ECO:0000256" key="4">
    <source>
        <dbReference type="HAMAP-Rule" id="MF_00262"/>
    </source>
</evidence>
<evidence type="ECO:0000313" key="5">
    <source>
        <dbReference type="EMBL" id="MCW7551843.1"/>
    </source>
</evidence>
<dbReference type="InterPro" id="IPR036707">
    <property type="entry name" value="MinE_sf"/>
</dbReference>
<dbReference type="EMBL" id="JAPFCC010000001">
    <property type="protein sequence ID" value="MCW7551843.1"/>
    <property type="molecule type" value="Genomic_DNA"/>
</dbReference>
<dbReference type="Pfam" id="PF03776">
    <property type="entry name" value="MinE"/>
    <property type="match status" value="1"/>
</dbReference>
<dbReference type="InterPro" id="IPR005527">
    <property type="entry name" value="MinE"/>
</dbReference>
<dbReference type="GO" id="GO:0051301">
    <property type="term" value="P:cell division"/>
    <property type="evidence" value="ECO:0007669"/>
    <property type="project" value="UniProtKB-KW"/>
</dbReference>
<protein>
    <recommendedName>
        <fullName evidence="2 4">Cell division topological specificity factor</fullName>
    </recommendedName>
</protein>
<evidence type="ECO:0000256" key="3">
    <source>
        <dbReference type="ARBA" id="ARBA00025265"/>
    </source>
</evidence>
<dbReference type="NCBIfam" id="NF001422">
    <property type="entry name" value="PRK00296.1"/>
    <property type="match status" value="1"/>
</dbReference>
<evidence type="ECO:0000256" key="1">
    <source>
        <dbReference type="ARBA" id="ARBA00008168"/>
    </source>
</evidence>
<sequence>MSLLQLFRSNKEDKSAETAKERLQIIVAHERMSRSTKNVLPAMQKDILDVVRKYIEVSEDGISIRLDREGDYSILEVNVQLPDA</sequence>
<organism evidence="5 6">
    <name type="scientific">Endozoicomonas gorgoniicola</name>
    <dbReference type="NCBI Taxonomy" id="1234144"/>
    <lineage>
        <taxon>Bacteria</taxon>
        <taxon>Pseudomonadati</taxon>
        <taxon>Pseudomonadota</taxon>
        <taxon>Gammaproteobacteria</taxon>
        <taxon>Oceanospirillales</taxon>
        <taxon>Endozoicomonadaceae</taxon>
        <taxon>Endozoicomonas</taxon>
    </lineage>
</organism>
<dbReference type="Gene3D" id="3.30.1070.10">
    <property type="entry name" value="Cell division topological specificity factor MinE"/>
    <property type="match status" value="1"/>
</dbReference>
<evidence type="ECO:0000256" key="2">
    <source>
        <dbReference type="ARBA" id="ARBA00020112"/>
    </source>
</evidence>
<proteinExistence type="inferred from homology"/>
<comment type="caution">
    <text evidence="5">The sequence shown here is derived from an EMBL/GenBank/DDBJ whole genome shotgun (WGS) entry which is preliminary data.</text>
</comment>
<keyword evidence="6" id="KW-1185">Reference proteome</keyword>
<dbReference type="NCBIfam" id="TIGR01215">
    <property type="entry name" value="minE"/>
    <property type="match status" value="1"/>
</dbReference>
<comment type="function">
    <text evidence="3 4">Prevents the cell division inhibition by proteins MinC and MinD at internal division sites while permitting inhibition at polar sites. This ensures cell division at the proper site by restricting the formation of a division septum at the midpoint of the long axis of the cell.</text>
</comment>
<evidence type="ECO:0000313" key="6">
    <source>
        <dbReference type="Proteomes" id="UP001209854"/>
    </source>
</evidence>
<dbReference type="HAMAP" id="MF_00262">
    <property type="entry name" value="MinE"/>
    <property type="match status" value="1"/>
</dbReference>
<keyword evidence="4" id="KW-0131">Cell cycle</keyword>
<reference evidence="5 6" key="1">
    <citation type="submission" date="2022-10" db="EMBL/GenBank/DDBJ databases">
        <title>High-quality genome sequences of two octocoral-associated bacteria, Endozoicomonas euniceicola EF212 and Endozoicomonas gorgoniicola PS125.</title>
        <authorList>
            <person name="Chiou Y.-J."/>
            <person name="Chen Y.-H."/>
        </authorList>
    </citation>
    <scope>NUCLEOTIDE SEQUENCE [LARGE SCALE GENOMIC DNA]</scope>
    <source>
        <strain evidence="5 6">PS125</strain>
    </source>
</reference>
<dbReference type="RefSeq" id="WP_262566841.1">
    <property type="nucleotide sequence ID" value="NZ_JAPFCC010000001.1"/>
</dbReference>
<gene>
    <name evidence="4 5" type="primary">minE</name>
    <name evidence="5" type="ORF">NX722_04145</name>
</gene>
<dbReference type="Proteomes" id="UP001209854">
    <property type="component" value="Unassembled WGS sequence"/>
</dbReference>
<keyword evidence="4 5" id="KW-0132">Cell division</keyword>